<feature type="region of interest" description="Disordered" evidence="1">
    <location>
        <begin position="1"/>
        <end position="23"/>
    </location>
</feature>
<protein>
    <submittedName>
        <fullName evidence="2">Uncharacterized protein</fullName>
    </submittedName>
</protein>
<evidence type="ECO:0000313" key="2">
    <source>
        <dbReference type="EMBL" id="MBB4699286.1"/>
    </source>
</evidence>
<comment type="caution">
    <text evidence="2">The sequence shown here is derived from an EMBL/GenBank/DDBJ whole genome shotgun (WGS) entry which is preliminary data.</text>
</comment>
<dbReference type="Proteomes" id="UP000542210">
    <property type="component" value="Unassembled WGS sequence"/>
</dbReference>
<dbReference type="AlphaFoldDB" id="A0A7W7D367"/>
<name>A0A7W7D367_9ACTN</name>
<sequence>MAIALVSQTKLRSTSSRNPQSAPSAVTIPANSVAIMALQCFLSFGPDAVGQLKPLNFSGTPWALLSERAEAGSAASYWAWWYLFPRFSLTAVPDWTTGTLSPYAVTGTLFVLSGAEMPPFLGNTFSNATSTTSTAQGGTFTPNTTGSMMLGQFIFTGPRGDQMGSSTATVPSPSLATPANLWTDTQFTSLGAGGGSFVKAGTNTAGSGISWQVSHQGYSGGSVNHYWSVGLCEVKPRLTTYPFTGWGLPLL</sequence>
<gene>
    <name evidence="2" type="ORF">BJ982_000830</name>
</gene>
<reference evidence="2 3" key="1">
    <citation type="submission" date="2020-08" db="EMBL/GenBank/DDBJ databases">
        <title>Sequencing the genomes of 1000 actinobacteria strains.</title>
        <authorList>
            <person name="Klenk H.-P."/>
        </authorList>
    </citation>
    <scope>NUCLEOTIDE SEQUENCE [LARGE SCALE GENOMIC DNA]</scope>
    <source>
        <strain evidence="2 3">DSM 45784</strain>
    </source>
</reference>
<dbReference type="RefSeq" id="WP_184876708.1">
    <property type="nucleotide sequence ID" value="NZ_BOOV01000052.1"/>
</dbReference>
<organism evidence="2 3">
    <name type="scientific">Sphaerisporangium siamense</name>
    <dbReference type="NCBI Taxonomy" id="795645"/>
    <lineage>
        <taxon>Bacteria</taxon>
        <taxon>Bacillati</taxon>
        <taxon>Actinomycetota</taxon>
        <taxon>Actinomycetes</taxon>
        <taxon>Streptosporangiales</taxon>
        <taxon>Streptosporangiaceae</taxon>
        <taxon>Sphaerisporangium</taxon>
    </lineage>
</organism>
<dbReference type="EMBL" id="JACHND010000001">
    <property type="protein sequence ID" value="MBB4699286.1"/>
    <property type="molecule type" value="Genomic_DNA"/>
</dbReference>
<evidence type="ECO:0000256" key="1">
    <source>
        <dbReference type="SAM" id="MobiDB-lite"/>
    </source>
</evidence>
<accession>A0A7W7D367</accession>
<evidence type="ECO:0000313" key="3">
    <source>
        <dbReference type="Proteomes" id="UP000542210"/>
    </source>
</evidence>
<proteinExistence type="predicted"/>
<keyword evidence="3" id="KW-1185">Reference proteome</keyword>